<keyword evidence="3" id="KW-1185">Reference proteome</keyword>
<feature type="region of interest" description="Disordered" evidence="1">
    <location>
        <begin position="66"/>
        <end position="95"/>
    </location>
</feature>
<proteinExistence type="predicted"/>
<name>A0ABQ6JMV2_9ACTN</name>
<sequence length="106" mass="11394">MLTPKRFATLDEGVAAVRKGELAAVLQQQGDVLVVRYAASDQVKAATINGVLSRWSTAATSQRRVLRHGCASTRTRSKTSRCNRSSSPPAASCRGASRRLLPSVLR</sequence>
<dbReference type="Proteomes" id="UP001157017">
    <property type="component" value="Unassembled WGS sequence"/>
</dbReference>
<organism evidence="2 3">
    <name type="scientific">Angustibacter aerolatus</name>
    <dbReference type="NCBI Taxonomy" id="1162965"/>
    <lineage>
        <taxon>Bacteria</taxon>
        <taxon>Bacillati</taxon>
        <taxon>Actinomycetota</taxon>
        <taxon>Actinomycetes</taxon>
        <taxon>Kineosporiales</taxon>
        <taxon>Kineosporiaceae</taxon>
    </lineage>
</organism>
<gene>
    <name evidence="2" type="ORF">GCM10025868_39090</name>
</gene>
<evidence type="ECO:0000313" key="2">
    <source>
        <dbReference type="EMBL" id="GMA88659.1"/>
    </source>
</evidence>
<dbReference type="EMBL" id="BSUZ01000001">
    <property type="protein sequence ID" value="GMA88659.1"/>
    <property type="molecule type" value="Genomic_DNA"/>
</dbReference>
<reference evidence="3" key="1">
    <citation type="journal article" date="2019" name="Int. J. Syst. Evol. Microbiol.">
        <title>The Global Catalogue of Microorganisms (GCM) 10K type strain sequencing project: providing services to taxonomists for standard genome sequencing and annotation.</title>
        <authorList>
            <consortium name="The Broad Institute Genomics Platform"/>
            <consortium name="The Broad Institute Genome Sequencing Center for Infectious Disease"/>
            <person name="Wu L."/>
            <person name="Ma J."/>
        </authorList>
    </citation>
    <scope>NUCLEOTIDE SEQUENCE [LARGE SCALE GENOMIC DNA]</scope>
    <source>
        <strain evidence="3">NBRC 108730</strain>
    </source>
</reference>
<comment type="caution">
    <text evidence="2">The sequence shown here is derived from an EMBL/GenBank/DDBJ whole genome shotgun (WGS) entry which is preliminary data.</text>
</comment>
<evidence type="ECO:0000313" key="3">
    <source>
        <dbReference type="Proteomes" id="UP001157017"/>
    </source>
</evidence>
<accession>A0ABQ6JMV2</accession>
<protein>
    <submittedName>
        <fullName evidence="2">Uncharacterized protein</fullName>
    </submittedName>
</protein>
<evidence type="ECO:0000256" key="1">
    <source>
        <dbReference type="SAM" id="MobiDB-lite"/>
    </source>
</evidence>